<evidence type="ECO:0000313" key="2">
    <source>
        <dbReference type="Proteomes" id="UP000472271"/>
    </source>
</evidence>
<reference evidence="1" key="1">
    <citation type="submission" date="2019-06" db="EMBL/GenBank/DDBJ databases">
        <authorList>
            <consortium name="Wellcome Sanger Institute Data Sharing"/>
        </authorList>
    </citation>
    <scope>NUCLEOTIDE SEQUENCE [LARGE SCALE GENOMIC DNA]</scope>
</reference>
<proteinExistence type="predicted"/>
<organism evidence="1 2">
    <name type="scientific">Sphaeramia orbicularis</name>
    <name type="common">orbiculate cardinalfish</name>
    <dbReference type="NCBI Taxonomy" id="375764"/>
    <lineage>
        <taxon>Eukaryota</taxon>
        <taxon>Metazoa</taxon>
        <taxon>Chordata</taxon>
        <taxon>Craniata</taxon>
        <taxon>Vertebrata</taxon>
        <taxon>Euteleostomi</taxon>
        <taxon>Actinopterygii</taxon>
        <taxon>Neopterygii</taxon>
        <taxon>Teleostei</taxon>
        <taxon>Neoteleostei</taxon>
        <taxon>Acanthomorphata</taxon>
        <taxon>Gobiaria</taxon>
        <taxon>Kurtiformes</taxon>
        <taxon>Apogonoidei</taxon>
        <taxon>Apogonidae</taxon>
        <taxon>Apogoninae</taxon>
        <taxon>Sphaeramia</taxon>
    </lineage>
</organism>
<dbReference type="Pfam" id="PF15812">
    <property type="entry name" value="MREG"/>
    <property type="match status" value="1"/>
</dbReference>
<reference evidence="1" key="3">
    <citation type="submission" date="2025-09" db="UniProtKB">
        <authorList>
            <consortium name="Ensembl"/>
        </authorList>
    </citation>
    <scope>IDENTIFICATION</scope>
</reference>
<reference evidence="1" key="2">
    <citation type="submission" date="2025-08" db="UniProtKB">
        <authorList>
            <consortium name="Ensembl"/>
        </authorList>
    </citation>
    <scope>IDENTIFICATION</scope>
</reference>
<dbReference type="GO" id="GO:0032402">
    <property type="term" value="P:melanosome transport"/>
    <property type="evidence" value="ECO:0007669"/>
    <property type="project" value="InterPro"/>
</dbReference>
<dbReference type="Proteomes" id="UP000472271">
    <property type="component" value="Chromosome 21"/>
</dbReference>
<dbReference type="PANTHER" id="PTHR34340">
    <property type="entry name" value="MELANOREGULIN"/>
    <property type="match status" value="1"/>
</dbReference>
<protein>
    <recommendedName>
        <fullName evidence="3">Melanoregulin</fullName>
    </recommendedName>
</protein>
<evidence type="ECO:0008006" key="3">
    <source>
        <dbReference type="Google" id="ProtNLM"/>
    </source>
</evidence>
<dbReference type="GO" id="GO:0030318">
    <property type="term" value="P:melanocyte differentiation"/>
    <property type="evidence" value="ECO:0007669"/>
    <property type="project" value="TreeGrafter"/>
</dbReference>
<dbReference type="InterPro" id="IPR031638">
    <property type="entry name" value="Melanoregulin"/>
</dbReference>
<dbReference type="GO" id="GO:0042470">
    <property type="term" value="C:melanosome"/>
    <property type="evidence" value="ECO:0007669"/>
    <property type="project" value="InterPro"/>
</dbReference>
<keyword evidence="2" id="KW-1185">Reference proteome</keyword>
<name>A0A673CQ36_9TELE</name>
<evidence type="ECO:0000313" key="1">
    <source>
        <dbReference type="Ensembl" id="ENSSORP00005054692.1"/>
    </source>
</evidence>
<dbReference type="Ensembl" id="ENSSORT00005055968.1">
    <property type="protein sequence ID" value="ENSSORP00005054692.1"/>
    <property type="gene ID" value="ENSSORG00005024478.1"/>
</dbReference>
<dbReference type="PANTHER" id="PTHR34340:SF3">
    <property type="entry name" value="MELANOREGULIN"/>
    <property type="match status" value="1"/>
</dbReference>
<accession>A0A673CQ36</accession>
<dbReference type="AlphaFoldDB" id="A0A673CQ36"/>
<sequence>VCEKRSPDEKLNYDIHTLRYTRREVRSRWKKILLQLGYQCEVDALLSVNKQSRYSRDQEHFSRAIELLKQLLEHTCLFPPGTGHQSRYLYVMVYDRLVSLDSAEDFVRLAREKYPKKDVINNTGQQQMYYLSFLS</sequence>